<evidence type="ECO:0000313" key="2">
    <source>
        <dbReference type="Proteomes" id="UP000015106"/>
    </source>
</evidence>
<dbReference type="Gramene" id="TuG1812G0600000154.01.T01">
    <property type="protein sequence ID" value="TuG1812G0600000154.01.T01.cds357535"/>
    <property type="gene ID" value="TuG1812G0600000154.01"/>
</dbReference>
<reference evidence="2" key="1">
    <citation type="journal article" date="2013" name="Nature">
        <title>Draft genome of the wheat A-genome progenitor Triticum urartu.</title>
        <authorList>
            <person name="Ling H.Q."/>
            <person name="Zhao S."/>
            <person name="Liu D."/>
            <person name="Wang J."/>
            <person name="Sun H."/>
            <person name="Zhang C."/>
            <person name="Fan H."/>
            <person name="Li D."/>
            <person name="Dong L."/>
            <person name="Tao Y."/>
            <person name="Gao C."/>
            <person name="Wu H."/>
            <person name="Li Y."/>
            <person name="Cui Y."/>
            <person name="Guo X."/>
            <person name="Zheng S."/>
            <person name="Wang B."/>
            <person name="Yu K."/>
            <person name="Liang Q."/>
            <person name="Yang W."/>
            <person name="Lou X."/>
            <person name="Chen J."/>
            <person name="Feng M."/>
            <person name="Jian J."/>
            <person name="Zhang X."/>
            <person name="Luo G."/>
            <person name="Jiang Y."/>
            <person name="Liu J."/>
            <person name="Wang Z."/>
            <person name="Sha Y."/>
            <person name="Zhang B."/>
            <person name="Wu H."/>
            <person name="Tang D."/>
            <person name="Shen Q."/>
            <person name="Xue P."/>
            <person name="Zou S."/>
            <person name="Wang X."/>
            <person name="Liu X."/>
            <person name="Wang F."/>
            <person name="Yang Y."/>
            <person name="An X."/>
            <person name="Dong Z."/>
            <person name="Zhang K."/>
            <person name="Zhang X."/>
            <person name="Luo M.C."/>
            <person name="Dvorak J."/>
            <person name="Tong Y."/>
            <person name="Wang J."/>
            <person name="Yang H."/>
            <person name="Li Z."/>
            <person name="Wang D."/>
            <person name="Zhang A."/>
            <person name="Wang J."/>
        </authorList>
    </citation>
    <scope>NUCLEOTIDE SEQUENCE</scope>
    <source>
        <strain evidence="2">cv. G1812</strain>
    </source>
</reference>
<sequence>RCCQVRARQGWLDERAIAAARTLSVQCGLNLMSCYLKLGRFEECMNEGSEVLLGCDDSSNVVVKACYRRGQAYRGLRNV</sequence>
<dbReference type="Gene3D" id="1.25.40.10">
    <property type="entry name" value="Tetratricopeptide repeat domain"/>
    <property type="match status" value="1"/>
</dbReference>
<dbReference type="PANTHER" id="PTHR48433:SF1">
    <property type="entry name" value="OUTER ENVELOPE PROTEIN 61-LIKE"/>
    <property type="match status" value="1"/>
</dbReference>
<dbReference type="AlphaFoldDB" id="A0A8R7QN71"/>
<proteinExistence type="predicted"/>
<dbReference type="EnsemblPlants" id="TuG1812G0600000154.01.T01">
    <property type="protein sequence ID" value="TuG1812G0600000154.01.T01.cds357535"/>
    <property type="gene ID" value="TuG1812G0600000154.01"/>
</dbReference>
<dbReference type="InterPro" id="IPR011990">
    <property type="entry name" value="TPR-like_helical_dom_sf"/>
</dbReference>
<reference evidence="1" key="2">
    <citation type="submission" date="2018-03" db="EMBL/GenBank/DDBJ databases">
        <title>The Triticum urartu genome reveals the dynamic nature of wheat genome evolution.</title>
        <authorList>
            <person name="Ling H."/>
            <person name="Ma B."/>
            <person name="Shi X."/>
            <person name="Liu H."/>
            <person name="Dong L."/>
            <person name="Sun H."/>
            <person name="Cao Y."/>
            <person name="Gao Q."/>
            <person name="Zheng S."/>
            <person name="Li Y."/>
            <person name="Yu Y."/>
            <person name="Du H."/>
            <person name="Qi M."/>
            <person name="Li Y."/>
            <person name="Yu H."/>
            <person name="Cui Y."/>
            <person name="Wang N."/>
            <person name="Chen C."/>
            <person name="Wu H."/>
            <person name="Zhao Y."/>
            <person name="Zhang J."/>
            <person name="Li Y."/>
            <person name="Zhou W."/>
            <person name="Zhang B."/>
            <person name="Hu W."/>
            <person name="Eijk M."/>
            <person name="Tang J."/>
            <person name="Witsenboer H."/>
            <person name="Zhao S."/>
            <person name="Li Z."/>
            <person name="Zhang A."/>
            <person name="Wang D."/>
            <person name="Liang C."/>
        </authorList>
    </citation>
    <scope>NUCLEOTIDE SEQUENCE [LARGE SCALE GENOMIC DNA]</scope>
    <source>
        <strain evidence="1">cv. G1812</strain>
    </source>
</reference>
<accession>A0A8R7QN71</accession>
<dbReference type="InterPro" id="IPR053319">
    <property type="entry name" value="OEP61"/>
</dbReference>
<reference evidence="1" key="3">
    <citation type="submission" date="2022-06" db="UniProtKB">
        <authorList>
            <consortium name="EnsemblPlants"/>
        </authorList>
    </citation>
    <scope>IDENTIFICATION</scope>
</reference>
<dbReference type="Proteomes" id="UP000015106">
    <property type="component" value="Chromosome 6"/>
</dbReference>
<evidence type="ECO:0000313" key="1">
    <source>
        <dbReference type="EnsemblPlants" id="TuG1812G0600000154.01.T01.cds357535"/>
    </source>
</evidence>
<dbReference type="PANTHER" id="PTHR48433">
    <property type="entry name" value="OUTER ENVELOPE PROTEIN 61-LIKE"/>
    <property type="match status" value="1"/>
</dbReference>
<organism evidence="1 2">
    <name type="scientific">Triticum urartu</name>
    <name type="common">Red wild einkorn</name>
    <name type="synonym">Crithodium urartu</name>
    <dbReference type="NCBI Taxonomy" id="4572"/>
    <lineage>
        <taxon>Eukaryota</taxon>
        <taxon>Viridiplantae</taxon>
        <taxon>Streptophyta</taxon>
        <taxon>Embryophyta</taxon>
        <taxon>Tracheophyta</taxon>
        <taxon>Spermatophyta</taxon>
        <taxon>Magnoliopsida</taxon>
        <taxon>Liliopsida</taxon>
        <taxon>Poales</taxon>
        <taxon>Poaceae</taxon>
        <taxon>BOP clade</taxon>
        <taxon>Pooideae</taxon>
        <taxon>Triticodae</taxon>
        <taxon>Triticeae</taxon>
        <taxon>Triticinae</taxon>
        <taxon>Triticum</taxon>
    </lineage>
</organism>
<name>A0A8R7QN71_TRIUA</name>
<dbReference type="SUPFAM" id="SSF48452">
    <property type="entry name" value="TPR-like"/>
    <property type="match status" value="1"/>
</dbReference>
<keyword evidence="2" id="KW-1185">Reference proteome</keyword>
<protein>
    <submittedName>
        <fullName evidence="1">Uncharacterized protein</fullName>
    </submittedName>
</protein>